<gene>
    <name evidence="2" type="primary">APS1</name>
    <name evidence="2" type="ORF">MA16_Dca007617</name>
</gene>
<sequence length="324" mass="36589">MLISCMHSRDLMISSVLSPDLFHFTLKSHSMAIFLRLTSTFLPPSSACKRKRKKGVMLSLHLFLLLLLSTCLCTYSNTSDKAVDTLLRLLPQEEGLSSGDLGDDPNEAYCESWRLSVETNNAGNWKKISARCSSLVEAYVRGAQYALDSKVVARFAQAYAKNIQIAGDGMDAWIFDVDETLISNIHHYFVHGAYRWKKATNDTGREQWAASTKSPALPWSLWLYKKLQGMGFQLILLTGRKETHRNSTEQNLLAVGYHSWEKLILRGNLDSGKRAMTYKSEKRAELVAQGYRIHGSSGDQWSDLMGEPMAKRSFKVPNPMYHIP</sequence>
<dbReference type="EMBL" id="KZ502235">
    <property type="protein sequence ID" value="PKU81510.1"/>
    <property type="molecule type" value="Genomic_DNA"/>
</dbReference>
<keyword evidence="1" id="KW-0732">Signal</keyword>
<protein>
    <submittedName>
        <fullName evidence="2">Acid phosphatase 1</fullName>
    </submittedName>
</protein>
<dbReference type="AlphaFoldDB" id="A0A2I0X0S6"/>
<dbReference type="InterPro" id="IPR036412">
    <property type="entry name" value="HAD-like_sf"/>
</dbReference>
<dbReference type="PANTHER" id="PTHR31284">
    <property type="entry name" value="ACID PHOSPHATASE-LIKE PROTEIN"/>
    <property type="match status" value="1"/>
</dbReference>
<dbReference type="InterPro" id="IPR005519">
    <property type="entry name" value="Acid_phosphat_B-like"/>
</dbReference>
<dbReference type="InterPro" id="IPR023214">
    <property type="entry name" value="HAD_sf"/>
</dbReference>
<proteinExistence type="predicted"/>
<dbReference type="Gene3D" id="3.40.50.1000">
    <property type="entry name" value="HAD superfamily/HAD-like"/>
    <property type="match status" value="1"/>
</dbReference>
<evidence type="ECO:0000313" key="3">
    <source>
        <dbReference type="Proteomes" id="UP000233837"/>
    </source>
</evidence>
<dbReference type="PANTHER" id="PTHR31284:SF10">
    <property type="entry name" value="ACID PHOSPHATASE-LIKE PROTEIN"/>
    <property type="match status" value="1"/>
</dbReference>
<accession>A0A2I0X0S6</accession>
<evidence type="ECO:0000313" key="2">
    <source>
        <dbReference type="EMBL" id="PKU81510.1"/>
    </source>
</evidence>
<dbReference type="Pfam" id="PF03767">
    <property type="entry name" value="Acid_phosphat_B"/>
    <property type="match status" value="1"/>
</dbReference>
<keyword evidence="3" id="KW-1185">Reference proteome</keyword>
<dbReference type="CDD" id="cd07535">
    <property type="entry name" value="HAD_VSP"/>
    <property type="match status" value="1"/>
</dbReference>
<organism evidence="2 3">
    <name type="scientific">Dendrobium catenatum</name>
    <dbReference type="NCBI Taxonomy" id="906689"/>
    <lineage>
        <taxon>Eukaryota</taxon>
        <taxon>Viridiplantae</taxon>
        <taxon>Streptophyta</taxon>
        <taxon>Embryophyta</taxon>
        <taxon>Tracheophyta</taxon>
        <taxon>Spermatophyta</taxon>
        <taxon>Magnoliopsida</taxon>
        <taxon>Liliopsida</taxon>
        <taxon>Asparagales</taxon>
        <taxon>Orchidaceae</taxon>
        <taxon>Epidendroideae</taxon>
        <taxon>Malaxideae</taxon>
        <taxon>Dendrobiinae</taxon>
        <taxon>Dendrobium</taxon>
    </lineage>
</organism>
<reference evidence="2 3" key="1">
    <citation type="journal article" date="2016" name="Sci. Rep.">
        <title>The Dendrobium catenatum Lindl. genome sequence provides insights into polysaccharide synthase, floral development and adaptive evolution.</title>
        <authorList>
            <person name="Zhang G.Q."/>
            <person name="Xu Q."/>
            <person name="Bian C."/>
            <person name="Tsai W.C."/>
            <person name="Yeh C.M."/>
            <person name="Liu K.W."/>
            <person name="Yoshida K."/>
            <person name="Zhang L.S."/>
            <person name="Chang S.B."/>
            <person name="Chen F."/>
            <person name="Shi Y."/>
            <person name="Su Y.Y."/>
            <person name="Zhang Y.Q."/>
            <person name="Chen L.J."/>
            <person name="Yin Y."/>
            <person name="Lin M."/>
            <person name="Huang H."/>
            <person name="Deng H."/>
            <person name="Wang Z.W."/>
            <person name="Zhu S.L."/>
            <person name="Zhao X."/>
            <person name="Deng C."/>
            <person name="Niu S.C."/>
            <person name="Huang J."/>
            <person name="Wang M."/>
            <person name="Liu G.H."/>
            <person name="Yang H.J."/>
            <person name="Xiao X.J."/>
            <person name="Hsiao Y.Y."/>
            <person name="Wu W.L."/>
            <person name="Chen Y.Y."/>
            <person name="Mitsuda N."/>
            <person name="Ohme-Takagi M."/>
            <person name="Luo Y.B."/>
            <person name="Van de Peer Y."/>
            <person name="Liu Z.J."/>
        </authorList>
    </citation>
    <scope>NUCLEOTIDE SEQUENCE [LARGE SCALE GENOMIC DNA]</scope>
    <source>
        <tissue evidence="2">The whole plant</tissue>
    </source>
</reference>
<name>A0A2I0X0S6_9ASPA</name>
<reference evidence="2 3" key="2">
    <citation type="journal article" date="2017" name="Nature">
        <title>The Apostasia genome and the evolution of orchids.</title>
        <authorList>
            <person name="Zhang G.Q."/>
            <person name="Liu K.W."/>
            <person name="Li Z."/>
            <person name="Lohaus R."/>
            <person name="Hsiao Y.Y."/>
            <person name="Niu S.C."/>
            <person name="Wang J.Y."/>
            <person name="Lin Y.C."/>
            <person name="Xu Q."/>
            <person name="Chen L.J."/>
            <person name="Yoshida K."/>
            <person name="Fujiwara S."/>
            <person name="Wang Z.W."/>
            <person name="Zhang Y.Q."/>
            <person name="Mitsuda N."/>
            <person name="Wang M."/>
            <person name="Liu G.H."/>
            <person name="Pecoraro L."/>
            <person name="Huang H.X."/>
            <person name="Xiao X.J."/>
            <person name="Lin M."/>
            <person name="Wu X.Y."/>
            <person name="Wu W.L."/>
            <person name="Chen Y.Y."/>
            <person name="Chang S.B."/>
            <person name="Sakamoto S."/>
            <person name="Ohme-Takagi M."/>
            <person name="Yagi M."/>
            <person name="Zeng S.J."/>
            <person name="Shen C.Y."/>
            <person name="Yeh C.M."/>
            <person name="Luo Y.B."/>
            <person name="Tsai W.C."/>
            <person name="Van de Peer Y."/>
            <person name="Liu Z.J."/>
        </authorList>
    </citation>
    <scope>NUCLEOTIDE SEQUENCE [LARGE SCALE GENOMIC DNA]</scope>
    <source>
        <tissue evidence="2">The whole plant</tissue>
    </source>
</reference>
<dbReference type="SUPFAM" id="SSF56784">
    <property type="entry name" value="HAD-like"/>
    <property type="match status" value="1"/>
</dbReference>
<dbReference type="Proteomes" id="UP000233837">
    <property type="component" value="Unassembled WGS sequence"/>
</dbReference>
<evidence type="ECO:0000256" key="1">
    <source>
        <dbReference type="ARBA" id="ARBA00022729"/>
    </source>
</evidence>